<dbReference type="Proteomes" id="UP000799439">
    <property type="component" value="Unassembled WGS sequence"/>
</dbReference>
<dbReference type="EMBL" id="ML996081">
    <property type="protein sequence ID" value="KAF2157690.1"/>
    <property type="molecule type" value="Genomic_DNA"/>
</dbReference>
<reference evidence="3" key="1">
    <citation type="journal article" date="2020" name="Stud. Mycol.">
        <title>101 Dothideomycetes genomes: a test case for predicting lifestyles and emergence of pathogens.</title>
        <authorList>
            <person name="Haridas S."/>
            <person name="Albert R."/>
            <person name="Binder M."/>
            <person name="Bloem J."/>
            <person name="Labutti K."/>
            <person name="Salamov A."/>
            <person name="Andreopoulos B."/>
            <person name="Baker S."/>
            <person name="Barry K."/>
            <person name="Bills G."/>
            <person name="Bluhm B."/>
            <person name="Cannon C."/>
            <person name="Castanera R."/>
            <person name="Culley D."/>
            <person name="Daum C."/>
            <person name="Ezra D."/>
            <person name="Gonzalez J."/>
            <person name="Henrissat B."/>
            <person name="Kuo A."/>
            <person name="Liang C."/>
            <person name="Lipzen A."/>
            <person name="Lutzoni F."/>
            <person name="Magnuson J."/>
            <person name="Mondo S."/>
            <person name="Nolan M."/>
            <person name="Ohm R."/>
            <person name="Pangilinan J."/>
            <person name="Park H.-J."/>
            <person name="Ramirez L."/>
            <person name="Alfaro M."/>
            <person name="Sun H."/>
            <person name="Tritt A."/>
            <person name="Yoshinaga Y."/>
            <person name="Zwiers L.-H."/>
            <person name="Turgeon B."/>
            <person name="Goodwin S."/>
            <person name="Spatafora J."/>
            <person name="Crous P."/>
            <person name="Grigoriev I."/>
        </authorList>
    </citation>
    <scope>NUCLEOTIDE SEQUENCE</scope>
    <source>
        <strain evidence="3">CBS 260.36</strain>
    </source>
</reference>
<dbReference type="OrthoDB" id="4153866at2759"/>
<gene>
    <name evidence="3" type="ORF">K461DRAFT_289985</name>
</gene>
<evidence type="ECO:0000313" key="4">
    <source>
        <dbReference type="Proteomes" id="UP000799439"/>
    </source>
</evidence>
<proteinExistence type="inferred from homology"/>
<sequence>MRFHQALLVSALASSVFAQNDIPLSPPLQQILADKNLPQYQYPTQLTQNIVPKAFHSHNDYWRELPFWSALSYGAVSVEADVWNYNGALHIGHEPSALTNERTLQSLYINPILQAINAQNPSTGFASGTKNGVFDTASTQTLYLWIDVKTDGPSTWPVVVKALDPLRQRGLLTSVNGSTVTPGAITVIGTGNTPLNQIQNLTARDYFYDAPLASLSSKTYANITSLISPIASAQFSAVFGPVTTEGLNGTQLETLKGQVNGAKNKGIKTRYWDQPGWPIITRNTVWRQLLDNGVDLLNVDDLHGAANFWQGENA</sequence>
<comment type="similarity">
    <text evidence="1">Belongs to the AIM6 family.</text>
</comment>
<dbReference type="GO" id="GO:0008081">
    <property type="term" value="F:phosphoric diester hydrolase activity"/>
    <property type="evidence" value="ECO:0007669"/>
    <property type="project" value="InterPro"/>
</dbReference>
<feature type="signal peptide" evidence="2">
    <location>
        <begin position="1"/>
        <end position="18"/>
    </location>
</feature>
<dbReference type="InterPro" id="IPR051236">
    <property type="entry name" value="HAT_RTT109-like"/>
</dbReference>
<name>A0A9P4JDL5_9PEZI</name>
<evidence type="ECO:0008006" key="5">
    <source>
        <dbReference type="Google" id="ProtNLM"/>
    </source>
</evidence>
<dbReference type="GO" id="GO:0006629">
    <property type="term" value="P:lipid metabolic process"/>
    <property type="evidence" value="ECO:0007669"/>
    <property type="project" value="InterPro"/>
</dbReference>
<keyword evidence="2" id="KW-0732">Signal</keyword>
<organism evidence="3 4">
    <name type="scientific">Myriangium duriaei CBS 260.36</name>
    <dbReference type="NCBI Taxonomy" id="1168546"/>
    <lineage>
        <taxon>Eukaryota</taxon>
        <taxon>Fungi</taxon>
        <taxon>Dikarya</taxon>
        <taxon>Ascomycota</taxon>
        <taxon>Pezizomycotina</taxon>
        <taxon>Dothideomycetes</taxon>
        <taxon>Dothideomycetidae</taxon>
        <taxon>Myriangiales</taxon>
        <taxon>Myriangiaceae</taxon>
        <taxon>Myriangium</taxon>
    </lineage>
</organism>
<dbReference type="PANTHER" id="PTHR31571:SF5">
    <property type="entry name" value="ALTERED INHERITANCE OF MITOCHONDRIA PROTEIN 6"/>
    <property type="match status" value="1"/>
</dbReference>
<evidence type="ECO:0000256" key="2">
    <source>
        <dbReference type="SAM" id="SignalP"/>
    </source>
</evidence>
<keyword evidence="4" id="KW-1185">Reference proteome</keyword>
<evidence type="ECO:0000256" key="1">
    <source>
        <dbReference type="ARBA" id="ARBA00008858"/>
    </source>
</evidence>
<dbReference type="InterPro" id="IPR017946">
    <property type="entry name" value="PLC-like_Pdiesterase_TIM-brl"/>
</dbReference>
<dbReference type="AlphaFoldDB" id="A0A9P4JDL5"/>
<feature type="chain" id="PRO_5040484218" description="Altered inheritance of mitochondria protein 6" evidence="2">
    <location>
        <begin position="19"/>
        <end position="314"/>
    </location>
</feature>
<comment type="caution">
    <text evidence="3">The sequence shown here is derived from an EMBL/GenBank/DDBJ whole genome shotgun (WGS) entry which is preliminary data.</text>
</comment>
<protein>
    <recommendedName>
        <fullName evidence="5">Altered inheritance of mitochondria protein 6</fullName>
    </recommendedName>
</protein>
<dbReference type="PANTHER" id="PTHR31571">
    <property type="entry name" value="ALTERED INHERITANCE OF MITOCHONDRIA PROTEIN 6"/>
    <property type="match status" value="1"/>
</dbReference>
<dbReference type="SUPFAM" id="SSF51695">
    <property type="entry name" value="PLC-like phosphodiesterases"/>
    <property type="match status" value="1"/>
</dbReference>
<accession>A0A9P4JDL5</accession>
<evidence type="ECO:0000313" key="3">
    <source>
        <dbReference type="EMBL" id="KAF2157690.1"/>
    </source>
</evidence>